<dbReference type="RefSeq" id="WP_181191426.1">
    <property type="nucleotide sequence ID" value="NZ_JABFED010000001.1"/>
</dbReference>
<accession>A0A7H0KAT8</accession>
<comment type="caution">
    <text evidence="1">The sequence shown here is derived from an EMBL/GenBank/DDBJ whole genome shotgun (WGS) entry which is preliminary data.</text>
</comment>
<organism evidence="1 2">
    <name type="scientific">Corynebacterium wankanglinii</name>
    <dbReference type="NCBI Taxonomy" id="2735136"/>
    <lineage>
        <taxon>Bacteria</taxon>
        <taxon>Bacillati</taxon>
        <taxon>Actinomycetota</taxon>
        <taxon>Actinomycetes</taxon>
        <taxon>Mycobacteriales</taxon>
        <taxon>Corynebacteriaceae</taxon>
        <taxon>Corynebacterium</taxon>
    </lineage>
</organism>
<sequence>MTKTLGFFDRLIICLLGLLLIVAGLIPIAEYWDIPYLIDAAEYLDRTRLTDLTSHDSYVTALIIAAIVVAVLGLWILLANIRSRAFSNRGIVPADPEHGETIINVQRVAEAACSSLEHASEVRRASSKVAMVGQRPTATFTVFANPDYPFEDAVRVVEAADQDFRMASHTMEIDTVWKLQLDRVTA</sequence>
<keyword evidence="2" id="KW-1185">Reference proteome</keyword>
<evidence type="ECO:0000313" key="1">
    <source>
        <dbReference type="EMBL" id="MBA1836716.1"/>
    </source>
</evidence>
<name>A0A7H0KAT8_9CORY</name>
<evidence type="ECO:0008006" key="3">
    <source>
        <dbReference type="Google" id="ProtNLM"/>
    </source>
</evidence>
<dbReference type="EMBL" id="JABFED010000001">
    <property type="protein sequence ID" value="MBA1836716.1"/>
    <property type="molecule type" value="Genomic_DNA"/>
</dbReference>
<protein>
    <recommendedName>
        <fullName evidence="3">Alkaline shock response membrane anchor protein AmaP</fullName>
    </recommendedName>
</protein>
<proteinExistence type="predicted"/>
<gene>
    <name evidence="1" type="ORF">HMA55_02160</name>
</gene>
<evidence type="ECO:0000313" key="2">
    <source>
        <dbReference type="Proteomes" id="UP000577408"/>
    </source>
</evidence>
<dbReference type="Proteomes" id="UP000577408">
    <property type="component" value="Unassembled WGS sequence"/>
</dbReference>
<dbReference type="AlphaFoldDB" id="A0A7H0KAT8"/>
<reference evidence="1 2" key="1">
    <citation type="submission" date="2020-05" db="EMBL/GenBank/DDBJ databases">
        <title>Descriptions of Corynebacterium xxxx sp. nov., Corynebacterium yyyy sp. nov. and Corynebacterium zzzz sp. nov.</title>
        <authorList>
            <person name="Zhang G."/>
        </authorList>
    </citation>
    <scope>NUCLEOTIDE SEQUENCE [LARGE SCALE GENOMIC DNA]</scope>
    <source>
        <strain evidence="2">zg-913</strain>
    </source>
</reference>